<dbReference type="KEGG" id="epa:110240260"/>
<evidence type="ECO:0000313" key="15">
    <source>
        <dbReference type="EnsemblMetazoa" id="XP_020901708.1"/>
    </source>
</evidence>
<evidence type="ECO:0000256" key="14">
    <source>
        <dbReference type="ARBA" id="ARBA00049550"/>
    </source>
</evidence>
<dbReference type="FunFam" id="3.40.50.720:FF:000084">
    <property type="entry name" value="Short-chain dehydrogenase reductase"/>
    <property type="match status" value="1"/>
</dbReference>
<dbReference type="EC" id="1.1.1.30" evidence="7"/>
<dbReference type="CDD" id="cd05368">
    <property type="entry name" value="DHRS6_like_SDR_c"/>
    <property type="match status" value="1"/>
</dbReference>
<name>A0A913XAZ5_EXADI</name>
<keyword evidence="4" id="KW-0520">NAD</keyword>
<dbReference type="GO" id="GO:0016617">
    <property type="term" value="F:4-oxoproline reductase activity"/>
    <property type="evidence" value="ECO:0007669"/>
    <property type="project" value="UniProtKB-EC"/>
</dbReference>
<dbReference type="SUPFAM" id="SSF51735">
    <property type="entry name" value="NAD(P)-binding Rossmann-fold domains"/>
    <property type="match status" value="1"/>
</dbReference>
<sequence>MASSNGRLSDKIVLITAAAQGIGKATAIACAREGAQVIATDINTEKLKELDVQERIKTCFLDVTDGEAIKTFAAEIEKVDVLFNCAGLVLPGNILECTEKDWDVSFDINVKSMYRLSKEILPKMIEKGQGSIINMSSVASSTMGVPNRFAYCTTKAAVIGFTKSIAADFISKGIRCNAVCPCTIYTPSLQERINAYPDPEKALANFIARQKMGRLGTPEEVAELVVFLASDDSRLVTGQAINIDGGWLLSG</sequence>
<evidence type="ECO:0000256" key="11">
    <source>
        <dbReference type="ARBA" id="ARBA00042565"/>
    </source>
</evidence>
<keyword evidence="3" id="KW-0560">Oxidoreductase</keyword>
<evidence type="ECO:0000256" key="7">
    <source>
        <dbReference type="ARBA" id="ARBA00038959"/>
    </source>
</evidence>
<accession>A0A913XAZ5</accession>
<dbReference type="OMA" id="YMTGTDF"/>
<comment type="pathway">
    <text evidence="1">Siderophore biosynthesis.</text>
</comment>
<proteinExistence type="inferred from homology"/>
<evidence type="ECO:0000256" key="2">
    <source>
        <dbReference type="ARBA" id="ARBA00006484"/>
    </source>
</evidence>
<dbReference type="GeneID" id="110240260"/>
<evidence type="ECO:0000256" key="9">
    <source>
        <dbReference type="ARBA" id="ARBA00041727"/>
    </source>
</evidence>
<dbReference type="InterPro" id="IPR002347">
    <property type="entry name" value="SDR_fam"/>
</dbReference>
<dbReference type="PANTHER" id="PTHR43477">
    <property type="entry name" value="DIHYDROANTICAPSIN 7-DEHYDROGENASE"/>
    <property type="match status" value="1"/>
</dbReference>
<dbReference type="AlphaFoldDB" id="A0A913XAZ5"/>
<comment type="pathway">
    <text evidence="5">Amino-acid metabolism.</text>
</comment>
<organism evidence="15 16">
    <name type="scientific">Exaiptasia diaphana</name>
    <name type="common">Tropical sea anemone</name>
    <name type="synonym">Aiptasia pulchella</name>
    <dbReference type="NCBI Taxonomy" id="2652724"/>
    <lineage>
        <taxon>Eukaryota</taxon>
        <taxon>Metazoa</taxon>
        <taxon>Cnidaria</taxon>
        <taxon>Anthozoa</taxon>
        <taxon>Hexacorallia</taxon>
        <taxon>Actiniaria</taxon>
        <taxon>Aiptasiidae</taxon>
        <taxon>Exaiptasia</taxon>
    </lineage>
</organism>
<evidence type="ECO:0000256" key="6">
    <source>
        <dbReference type="ARBA" id="ARBA00038956"/>
    </source>
</evidence>
<evidence type="ECO:0000256" key="4">
    <source>
        <dbReference type="ARBA" id="ARBA00023027"/>
    </source>
</evidence>
<dbReference type="PANTHER" id="PTHR43477:SF4">
    <property type="entry name" value="DEHYDROGENASE_REDUCTASE SDR FAMILY MEMBER 6"/>
    <property type="match status" value="1"/>
</dbReference>
<evidence type="ECO:0000256" key="13">
    <source>
        <dbReference type="ARBA" id="ARBA00043199"/>
    </source>
</evidence>
<dbReference type="EC" id="1.1.1.104" evidence="6"/>
<dbReference type="Gene3D" id="3.40.50.720">
    <property type="entry name" value="NAD(P)-binding Rossmann-like Domain"/>
    <property type="match status" value="1"/>
</dbReference>
<dbReference type="GO" id="GO:0005737">
    <property type="term" value="C:cytoplasm"/>
    <property type="evidence" value="ECO:0007669"/>
    <property type="project" value="TreeGrafter"/>
</dbReference>
<reference evidence="15" key="1">
    <citation type="submission" date="2022-11" db="UniProtKB">
        <authorList>
            <consortium name="EnsemblMetazoa"/>
        </authorList>
    </citation>
    <scope>IDENTIFICATION</scope>
</reference>
<dbReference type="GO" id="GO:0003858">
    <property type="term" value="F:3-hydroxybutyrate dehydrogenase activity"/>
    <property type="evidence" value="ECO:0007669"/>
    <property type="project" value="UniProtKB-EC"/>
</dbReference>
<dbReference type="OrthoDB" id="47007at2759"/>
<dbReference type="InterPro" id="IPR051122">
    <property type="entry name" value="SDR_DHRS6-like"/>
</dbReference>
<dbReference type="PRINTS" id="PR00081">
    <property type="entry name" value="GDHRDH"/>
</dbReference>
<evidence type="ECO:0000256" key="5">
    <source>
        <dbReference type="ARBA" id="ARBA00034698"/>
    </source>
</evidence>
<dbReference type="EnsemblMetazoa" id="XM_021046049.2">
    <property type="protein sequence ID" value="XP_020901708.1"/>
    <property type="gene ID" value="LOC110240260"/>
</dbReference>
<comment type="catalytic activity">
    <reaction evidence="14">
        <text>(R)-3-hydroxybutanoate + NAD(+) = acetoacetate + NADH + H(+)</text>
        <dbReference type="Rhea" id="RHEA:20521"/>
        <dbReference type="ChEBI" id="CHEBI:10983"/>
        <dbReference type="ChEBI" id="CHEBI:13705"/>
        <dbReference type="ChEBI" id="CHEBI:15378"/>
        <dbReference type="ChEBI" id="CHEBI:57540"/>
        <dbReference type="ChEBI" id="CHEBI:57945"/>
        <dbReference type="EC" id="1.1.1.30"/>
    </reaction>
</comment>
<dbReference type="InterPro" id="IPR036291">
    <property type="entry name" value="NAD(P)-bd_dom_sf"/>
</dbReference>
<protein>
    <recommendedName>
        <fullName evidence="8">Dehydrogenase/reductase SDR family member 6</fullName>
        <ecNumber evidence="6">1.1.1.104</ecNumber>
        <ecNumber evidence="7">1.1.1.30</ecNumber>
    </recommendedName>
    <alternativeName>
        <fullName evidence="12">(R)-beta-hydroxybutyrate dehydrogenase</fullName>
    </alternativeName>
    <alternativeName>
        <fullName evidence="10">3-hydroxybutyrate dehydrogenase type 2</fullName>
    </alternativeName>
    <alternativeName>
        <fullName evidence="13">4-oxo-L-proline reductase</fullName>
    </alternativeName>
    <alternativeName>
        <fullName evidence="11">Oxidoreductase UCPA</fullName>
    </alternativeName>
    <alternativeName>
        <fullName evidence="9">Short chain dehydrogenase/reductase family 15C member 1</fullName>
    </alternativeName>
</protein>
<dbReference type="InterPro" id="IPR020904">
    <property type="entry name" value="Sc_DH/Rdtase_CS"/>
</dbReference>
<evidence type="ECO:0000256" key="10">
    <source>
        <dbReference type="ARBA" id="ARBA00042309"/>
    </source>
</evidence>
<keyword evidence="16" id="KW-1185">Reference proteome</keyword>
<evidence type="ECO:0000256" key="12">
    <source>
        <dbReference type="ARBA" id="ARBA00043083"/>
    </source>
</evidence>
<dbReference type="RefSeq" id="XP_020901708.1">
    <property type="nucleotide sequence ID" value="XM_021046049.2"/>
</dbReference>
<dbReference type="PRINTS" id="PR00080">
    <property type="entry name" value="SDRFAMILY"/>
</dbReference>
<dbReference type="PROSITE" id="PS00061">
    <property type="entry name" value="ADH_SHORT"/>
    <property type="match status" value="1"/>
</dbReference>
<dbReference type="Proteomes" id="UP000887567">
    <property type="component" value="Unplaced"/>
</dbReference>
<evidence type="ECO:0000313" key="16">
    <source>
        <dbReference type="Proteomes" id="UP000887567"/>
    </source>
</evidence>
<evidence type="ECO:0000256" key="8">
    <source>
        <dbReference type="ARBA" id="ARBA00039194"/>
    </source>
</evidence>
<evidence type="ECO:0000256" key="1">
    <source>
        <dbReference type="ARBA" id="ARBA00004924"/>
    </source>
</evidence>
<evidence type="ECO:0000256" key="3">
    <source>
        <dbReference type="ARBA" id="ARBA00023002"/>
    </source>
</evidence>
<comment type="similarity">
    <text evidence="2">Belongs to the short-chain dehydrogenases/reductases (SDR) family.</text>
</comment>
<dbReference type="Pfam" id="PF13561">
    <property type="entry name" value="adh_short_C2"/>
    <property type="match status" value="1"/>
</dbReference>